<evidence type="ECO:0000313" key="3">
    <source>
        <dbReference type="EMBL" id="PTX49650.1"/>
    </source>
</evidence>
<evidence type="ECO:0000313" key="4">
    <source>
        <dbReference type="Proteomes" id="UP000244069"/>
    </source>
</evidence>
<dbReference type="RefSeq" id="WP_245412989.1">
    <property type="nucleotide sequence ID" value="NZ_QBKN01000006.1"/>
</dbReference>
<protein>
    <submittedName>
        <fullName evidence="3">Putative DNA-binding protein</fullName>
    </submittedName>
</protein>
<dbReference type="InterPro" id="IPR018640">
    <property type="entry name" value="DUF2063"/>
</dbReference>
<comment type="caution">
    <text evidence="3">The sequence shown here is derived from an EMBL/GenBank/DDBJ whole genome shotgun (WGS) entry which is preliminary data.</text>
</comment>
<sequence>MSSDARLPLTEEGGSAPTALRAAPPEYLDQEEAGGLSPSERAFRARLASGSGVPPGLTDGAGRPAGRRFDVYRNNVAVGLREALESGFPAVARLLGPANFDGLARAFLQEHHPAAPVMQRYGAGFPEFLATRLPPGRLGYLPDVARLELALRHAYHAADATPIGPETLAGLHEDTCLSLVPAAALLRSAWPVFSVYRFAMQPGSPRPAARAEDVLITRPGFDPDAHLLPPGGAAMVAAFAESAPLGAAIAAADADAAETLTLLLREGALAAPKETRR</sequence>
<dbReference type="InterPro" id="IPR044922">
    <property type="entry name" value="DUF2063_N_sf"/>
</dbReference>
<evidence type="ECO:0000259" key="2">
    <source>
        <dbReference type="Pfam" id="PF09836"/>
    </source>
</evidence>
<dbReference type="Proteomes" id="UP000244069">
    <property type="component" value="Unassembled WGS sequence"/>
</dbReference>
<organism evidence="3 4">
    <name type="scientific">Allosediminivita pacifica</name>
    <dbReference type="NCBI Taxonomy" id="1267769"/>
    <lineage>
        <taxon>Bacteria</taxon>
        <taxon>Pseudomonadati</taxon>
        <taxon>Pseudomonadota</taxon>
        <taxon>Alphaproteobacteria</taxon>
        <taxon>Rhodobacterales</taxon>
        <taxon>Paracoccaceae</taxon>
        <taxon>Allosediminivita</taxon>
    </lineage>
</organism>
<accession>A0A2T6B0S4</accession>
<name>A0A2T6B0S4_9RHOB</name>
<dbReference type="AlphaFoldDB" id="A0A2T6B0S4"/>
<keyword evidence="4" id="KW-1185">Reference proteome</keyword>
<reference evidence="3 4" key="1">
    <citation type="submission" date="2018-04" db="EMBL/GenBank/DDBJ databases">
        <title>Genomic Encyclopedia of Archaeal and Bacterial Type Strains, Phase II (KMG-II): from individual species to whole genera.</title>
        <authorList>
            <person name="Goeker M."/>
        </authorList>
    </citation>
    <scope>NUCLEOTIDE SEQUENCE [LARGE SCALE GENOMIC DNA]</scope>
    <source>
        <strain evidence="3 4">DSM 29329</strain>
    </source>
</reference>
<dbReference type="Pfam" id="PF09836">
    <property type="entry name" value="DUF2063"/>
    <property type="match status" value="1"/>
</dbReference>
<dbReference type="Gene3D" id="1.10.150.690">
    <property type="entry name" value="DUF2063"/>
    <property type="match status" value="1"/>
</dbReference>
<feature type="region of interest" description="Disordered" evidence="1">
    <location>
        <begin position="1"/>
        <end position="20"/>
    </location>
</feature>
<proteinExistence type="predicted"/>
<keyword evidence="3" id="KW-0238">DNA-binding</keyword>
<feature type="domain" description="Putative DNA-binding" evidence="2">
    <location>
        <begin position="41"/>
        <end position="129"/>
    </location>
</feature>
<dbReference type="GO" id="GO:0003677">
    <property type="term" value="F:DNA binding"/>
    <property type="evidence" value="ECO:0007669"/>
    <property type="project" value="UniProtKB-KW"/>
</dbReference>
<evidence type="ECO:0000256" key="1">
    <source>
        <dbReference type="SAM" id="MobiDB-lite"/>
    </source>
</evidence>
<gene>
    <name evidence="3" type="ORF">C8N44_10625</name>
</gene>
<dbReference type="EMBL" id="QBKN01000006">
    <property type="protein sequence ID" value="PTX49650.1"/>
    <property type="molecule type" value="Genomic_DNA"/>
</dbReference>